<dbReference type="InterPro" id="IPR016890">
    <property type="entry name" value="UCP028520"/>
</dbReference>
<dbReference type="EC" id="2.3.1.-" evidence="2"/>
<dbReference type="GO" id="GO:0016746">
    <property type="term" value="F:acyltransferase activity"/>
    <property type="evidence" value="ECO:0007669"/>
    <property type="project" value="UniProtKB-KW"/>
</dbReference>
<reference evidence="2 3" key="1">
    <citation type="submission" date="2021-05" db="EMBL/GenBank/DDBJ databases">
        <title>Roseococcus sp. XZZS9, whole genome shotgun sequencing project.</title>
        <authorList>
            <person name="Zhao G."/>
            <person name="Shen L."/>
        </authorList>
    </citation>
    <scope>NUCLEOTIDE SEQUENCE [LARGE SCALE GENOMIC DNA]</scope>
    <source>
        <strain evidence="2 3">XZZS9</strain>
    </source>
</reference>
<keyword evidence="2" id="KW-0808">Transferase</keyword>
<dbReference type="Proteomes" id="UP000766336">
    <property type="component" value="Unassembled WGS sequence"/>
</dbReference>
<keyword evidence="2" id="KW-0012">Acyltransferase</keyword>
<gene>
    <name evidence="2" type="ORF">KHU32_03665</name>
</gene>
<dbReference type="CDD" id="cd04301">
    <property type="entry name" value="NAT_SF"/>
    <property type="match status" value="1"/>
</dbReference>
<evidence type="ECO:0000313" key="3">
    <source>
        <dbReference type="Proteomes" id="UP000766336"/>
    </source>
</evidence>
<name>A0ABS5Q8J8_9PROT</name>
<dbReference type="PIRSF" id="PIRSF028520">
    <property type="entry name" value="UCP028520"/>
    <property type="match status" value="1"/>
</dbReference>
<dbReference type="InterPro" id="IPR016181">
    <property type="entry name" value="Acyl_CoA_acyltransferase"/>
</dbReference>
<dbReference type="RefSeq" id="WP_213668670.1">
    <property type="nucleotide sequence ID" value="NZ_JAHCDA010000001.1"/>
</dbReference>
<dbReference type="SUPFAM" id="SSF55729">
    <property type="entry name" value="Acyl-CoA N-acyltransferases (Nat)"/>
    <property type="match status" value="1"/>
</dbReference>
<dbReference type="Gene3D" id="3.40.630.30">
    <property type="match status" value="1"/>
</dbReference>
<keyword evidence="3" id="KW-1185">Reference proteome</keyword>
<evidence type="ECO:0000259" key="1">
    <source>
        <dbReference type="PROSITE" id="PS51186"/>
    </source>
</evidence>
<dbReference type="InterPro" id="IPR000182">
    <property type="entry name" value="GNAT_dom"/>
</dbReference>
<dbReference type="EMBL" id="JAHCDA010000001">
    <property type="protein sequence ID" value="MBS7810021.1"/>
    <property type="molecule type" value="Genomic_DNA"/>
</dbReference>
<sequence>MIRDIEAADLPALLVLNNSEAAAVNELTLEELSAQVAAAVSARMMADGSGFLVAFGAETPIQGPNHAWFVTRGGDFAYVDRIVVTPAARGKGVARSLYEDLAARGLPLACEVNVEPPNPQGQAFHAKLGFLPVGEATDPRNGKRVRYLMRG</sequence>
<proteinExistence type="predicted"/>
<evidence type="ECO:0000313" key="2">
    <source>
        <dbReference type="EMBL" id="MBS7810021.1"/>
    </source>
</evidence>
<comment type="caution">
    <text evidence="2">The sequence shown here is derived from an EMBL/GenBank/DDBJ whole genome shotgun (WGS) entry which is preliminary data.</text>
</comment>
<protein>
    <submittedName>
        <fullName evidence="2">GNAT family N-acetyltransferase</fullName>
        <ecNumber evidence="2">2.3.1.-</ecNumber>
    </submittedName>
</protein>
<organism evidence="2 3">
    <name type="scientific">Roseococcus pinisoli</name>
    <dbReference type="NCBI Taxonomy" id="2835040"/>
    <lineage>
        <taxon>Bacteria</taxon>
        <taxon>Pseudomonadati</taxon>
        <taxon>Pseudomonadota</taxon>
        <taxon>Alphaproteobacteria</taxon>
        <taxon>Acetobacterales</taxon>
        <taxon>Roseomonadaceae</taxon>
        <taxon>Roseococcus</taxon>
    </lineage>
</organism>
<dbReference type="PROSITE" id="PS51186">
    <property type="entry name" value="GNAT"/>
    <property type="match status" value="1"/>
</dbReference>
<dbReference type="Pfam" id="PF00583">
    <property type="entry name" value="Acetyltransf_1"/>
    <property type="match status" value="1"/>
</dbReference>
<feature type="domain" description="N-acetyltransferase" evidence="1">
    <location>
        <begin position="1"/>
        <end position="151"/>
    </location>
</feature>
<accession>A0ABS5Q8J8</accession>